<comment type="caution">
    <text evidence="3">The sequence shown here is derived from an EMBL/GenBank/DDBJ whole genome shotgun (WGS) entry which is preliminary data.</text>
</comment>
<dbReference type="SUPFAM" id="SSF103473">
    <property type="entry name" value="MFS general substrate transporter"/>
    <property type="match status" value="1"/>
</dbReference>
<keyword evidence="1" id="KW-1133">Transmembrane helix</keyword>
<dbReference type="InterPro" id="IPR011701">
    <property type="entry name" value="MFS"/>
</dbReference>
<dbReference type="GO" id="GO:0022857">
    <property type="term" value="F:transmembrane transporter activity"/>
    <property type="evidence" value="ECO:0007669"/>
    <property type="project" value="InterPro"/>
</dbReference>
<dbReference type="EMBL" id="BARW01000156">
    <property type="protein sequence ID" value="GAI60339.1"/>
    <property type="molecule type" value="Genomic_DNA"/>
</dbReference>
<feature type="domain" description="Major facilitator superfamily (MFS) profile" evidence="2">
    <location>
        <begin position="1"/>
        <end position="172"/>
    </location>
</feature>
<dbReference type="AlphaFoldDB" id="X1RXT2"/>
<evidence type="ECO:0000256" key="1">
    <source>
        <dbReference type="SAM" id="Phobius"/>
    </source>
</evidence>
<gene>
    <name evidence="3" type="ORF">S12H4_00939</name>
</gene>
<accession>X1RXT2</accession>
<feature type="transmembrane region" description="Helical" evidence="1">
    <location>
        <begin position="62"/>
        <end position="93"/>
    </location>
</feature>
<sequence length="175" mass="17777">MLGQMACTTGMIGYLPLYLRGIGWTAASADGALAASNSASMMVAIPMVLLSDKLGSRKTILLAAMLITAIGVGLLSVVGGAMVWVSVIIASIARDGFMAVTITMITETEGVGAAYAGTALGLAMTLSRVGGIISPPVGNSLAGINPGLPFIFWAALAAVALFGFHFVKDTGRKQI</sequence>
<reference evidence="3" key="1">
    <citation type="journal article" date="2014" name="Front. Microbiol.">
        <title>High frequency of phylogenetically diverse reductive dehalogenase-homologous genes in deep subseafloor sedimentary metagenomes.</title>
        <authorList>
            <person name="Kawai M."/>
            <person name="Futagami T."/>
            <person name="Toyoda A."/>
            <person name="Takaki Y."/>
            <person name="Nishi S."/>
            <person name="Hori S."/>
            <person name="Arai W."/>
            <person name="Tsubouchi T."/>
            <person name="Morono Y."/>
            <person name="Uchiyama I."/>
            <person name="Ito T."/>
            <person name="Fujiyama A."/>
            <person name="Inagaki F."/>
            <person name="Takami H."/>
        </authorList>
    </citation>
    <scope>NUCLEOTIDE SEQUENCE</scope>
    <source>
        <strain evidence="3">Expedition CK06-06</strain>
    </source>
</reference>
<dbReference type="InterPro" id="IPR036259">
    <property type="entry name" value="MFS_trans_sf"/>
</dbReference>
<evidence type="ECO:0000313" key="3">
    <source>
        <dbReference type="EMBL" id="GAI60339.1"/>
    </source>
</evidence>
<dbReference type="Pfam" id="PF07690">
    <property type="entry name" value="MFS_1"/>
    <property type="match status" value="1"/>
</dbReference>
<proteinExistence type="predicted"/>
<protein>
    <recommendedName>
        <fullName evidence="2">Major facilitator superfamily (MFS) profile domain-containing protein</fullName>
    </recommendedName>
</protein>
<evidence type="ECO:0000259" key="2">
    <source>
        <dbReference type="PROSITE" id="PS50850"/>
    </source>
</evidence>
<keyword evidence="1" id="KW-0472">Membrane</keyword>
<keyword evidence="1" id="KW-0812">Transmembrane</keyword>
<dbReference type="Gene3D" id="1.20.1250.20">
    <property type="entry name" value="MFS general substrate transporter like domains"/>
    <property type="match status" value="1"/>
</dbReference>
<organism evidence="3">
    <name type="scientific">marine sediment metagenome</name>
    <dbReference type="NCBI Taxonomy" id="412755"/>
    <lineage>
        <taxon>unclassified sequences</taxon>
        <taxon>metagenomes</taxon>
        <taxon>ecological metagenomes</taxon>
    </lineage>
</organism>
<feature type="transmembrane region" description="Helical" evidence="1">
    <location>
        <begin position="150"/>
        <end position="167"/>
    </location>
</feature>
<dbReference type="PROSITE" id="PS50850">
    <property type="entry name" value="MFS"/>
    <property type="match status" value="1"/>
</dbReference>
<dbReference type="InterPro" id="IPR020846">
    <property type="entry name" value="MFS_dom"/>
</dbReference>
<name>X1RXT2_9ZZZZ</name>